<evidence type="ECO:0000256" key="2">
    <source>
        <dbReference type="ARBA" id="ARBA00006339"/>
    </source>
</evidence>
<evidence type="ECO:0000256" key="4">
    <source>
        <dbReference type="ARBA" id="ARBA00022692"/>
    </source>
</evidence>
<protein>
    <recommendedName>
        <fullName evidence="9">Carbohydrate sulfotransferase</fullName>
        <ecNumber evidence="9">2.8.2.-</ecNumber>
    </recommendedName>
</protein>
<evidence type="ECO:0000256" key="11">
    <source>
        <dbReference type="SAM" id="MobiDB-lite"/>
    </source>
</evidence>
<evidence type="ECO:0000313" key="12">
    <source>
        <dbReference type="EMBL" id="CAG5111464.1"/>
    </source>
</evidence>
<evidence type="ECO:0000256" key="6">
    <source>
        <dbReference type="ARBA" id="ARBA00023034"/>
    </source>
</evidence>
<comment type="similarity">
    <text evidence="2 9">Belongs to the sulfotransferase 2 family.</text>
</comment>
<dbReference type="PANTHER" id="PTHR12137:SF54">
    <property type="entry name" value="CARBOHYDRATE SULFOTRANSFERASE"/>
    <property type="match status" value="1"/>
</dbReference>
<keyword evidence="3 9" id="KW-0808">Transferase</keyword>
<feature type="coiled-coil region" evidence="10">
    <location>
        <begin position="5"/>
        <end position="32"/>
    </location>
</feature>
<keyword evidence="4" id="KW-0812">Transmembrane</keyword>
<evidence type="ECO:0000256" key="5">
    <source>
        <dbReference type="ARBA" id="ARBA00022989"/>
    </source>
</evidence>
<feature type="region of interest" description="Disordered" evidence="11">
    <location>
        <begin position="83"/>
        <end position="108"/>
    </location>
</feature>
<name>A0ABN7T4J8_OIKDI</name>
<gene>
    <name evidence="12" type="ORF">OKIOD_LOCUS14536</name>
</gene>
<evidence type="ECO:0000256" key="9">
    <source>
        <dbReference type="RuleBase" id="RU364020"/>
    </source>
</evidence>
<keyword evidence="10" id="KW-0175">Coiled coil</keyword>
<evidence type="ECO:0000256" key="3">
    <source>
        <dbReference type="ARBA" id="ARBA00022679"/>
    </source>
</evidence>
<evidence type="ECO:0000313" key="13">
    <source>
        <dbReference type="Proteomes" id="UP001158576"/>
    </source>
</evidence>
<keyword evidence="8 9" id="KW-0325">Glycoprotein</keyword>
<sequence length="401" mass="46508">MFTRESRLINLLEKYSNKLEDFQTKRAEITNKQPQKIYKIKSHKIEDKITTTQASSTFSLSTTEPSDSESQFIPEYELHKSQPEAGLGNLSGKPESGPENKAPPPPKFTNISLVEQNGLFNRFQRRKTRLVEFCEAWSKEGRVTHKFNNQKIGVAFPEAKLLLCAPWKCGSSFWRQYVVALHKKINGPNWSDSRVRGEDPVYAHLSPEEKRKLLYSPETVSILVVRHPLIRLISAWNEKFHRDYRYGYSMFRREHNLSKYAKEKDETHWVSFADFARWIAFDDYQLKNKHFRPQSYMCPPCGTRFQYIIKAETMTEDIAAVFNNHTRLFVNDTLWSGSPFHSMKGGFGGKSPVDMAKKARAFYENLERPVLEGLVKVFKMDMLAFGYTFDLKTRSIGGLTV</sequence>
<evidence type="ECO:0000256" key="7">
    <source>
        <dbReference type="ARBA" id="ARBA00023136"/>
    </source>
</evidence>
<evidence type="ECO:0000256" key="10">
    <source>
        <dbReference type="SAM" id="Coils"/>
    </source>
</evidence>
<proteinExistence type="inferred from homology"/>
<keyword evidence="9" id="KW-0735">Signal-anchor</keyword>
<keyword evidence="7" id="KW-0472">Membrane</keyword>
<dbReference type="EMBL" id="OU015567">
    <property type="protein sequence ID" value="CAG5111464.1"/>
    <property type="molecule type" value="Genomic_DNA"/>
</dbReference>
<evidence type="ECO:0000256" key="1">
    <source>
        <dbReference type="ARBA" id="ARBA00004323"/>
    </source>
</evidence>
<dbReference type="Pfam" id="PF03567">
    <property type="entry name" value="Sulfotransfer_2"/>
    <property type="match status" value="1"/>
</dbReference>
<dbReference type="PANTHER" id="PTHR12137">
    <property type="entry name" value="CARBOHYDRATE SULFOTRANSFERASE"/>
    <property type="match status" value="1"/>
</dbReference>
<keyword evidence="5" id="KW-1133">Transmembrane helix</keyword>
<feature type="region of interest" description="Disordered" evidence="11">
    <location>
        <begin position="51"/>
        <end position="71"/>
    </location>
</feature>
<dbReference type="EC" id="2.8.2.-" evidence="9"/>
<keyword evidence="6 9" id="KW-0333">Golgi apparatus</keyword>
<keyword evidence="13" id="KW-1185">Reference proteome</keyword>
<evidence type="ECO:0000256" key="8">
    <source>
        <dbReference type="ARBA" id="ARBA00023180"/>
    </source>
</evidence>
<accession>A0ABN7T4J8</accession>
<reference evidence="12 13" key="1">
    <citation type="submission" date="2021-04" db="EMBL/GenBank/DDBJ databases">
        <authorList>
            <person name="Bliznina A."/>
        </authorList>
    </citation>
    <scope>NUCLEOTIDE SEQUENCE [LARGE SCALE GENOMIC DNA]</scope>
</reference>
<dbReference type="InterPro" id="IPR018011">
    <property type="entry name" value="Carb_sulfotrans_8-10"/>
</dbReference>
<dbReference type="Proteomes" id="UP001158576">
    <property type="component" value="Chromosome 2"/>
</dbReference>
<dbReference type="InterPro" id="IPR005331">
    <property type="entry name" value="Sulfotransferase"/>
</dbReference>
<comment type="subcellular location">
    <subcellularLocation>
        <location evidence="1 9">Golgi apparatus membrane</location>
        <topology evidence="1 9">Single-pass type II membrane protein</topology>
    </subcellularLocation>
</comment>
<organism evidence="12 13">
    <name type="scientific">Oikopleura dioica</name>
    <name type="common">Tunicate</name>
    <dbReference type="NCBI Taxonomy" id="34765"/>
    <lineage>
        <taxon>Eukaryota</taxon>
        <taxon>Metazoa</taxon>
        <taxon>Chordata</taxon>
        <taxon>Tunicata</taxon>
        <taxon>Appendicularia</taxon>
        <taxon>Copelata</taxon>
        <taxon>Oikopleuridae</taxon>
        <taxon>Oikopleura</taxon>
    </lineage>
</organism>
<keyword evidence="9" id="KW-0119">Carbohydrate metabolism</keyword>